<dbReference type="GO" id="GO:0004134">
    <property type="term" value="F:4-alpha-glucanotransferase activity"/>
    <property type="evidence" value="ECO:0007669"/>
    <property type="project" value="InterPro"/>
</dbReference>
<name>A0A4V6RDR2_9CLOT</name>
<dbReference type="Pfam" id="PF06202">
    <property type="entry name" value="GDE_C"/>
    <property type="match status" value="1"/>
</dbReference>
<evidence type="ECO:0000259" key="1">
    <source>
        <dbReference type="Pfam" id="PF06202"/>
    </source>
</evidence>
<dbReference type="GO" id="GO:0004135">
    <property type="term" value="F:amylo-alpha-1,6-glucosidase activity"/>
    <property type="evidence" value="ECO:0007669"/>
    <property type="project" value="InterPro"/>
</dbReference>
<gene>
    <name evidence="3" type="ORF">E5347_15275</name>
</gene>
<dbReference type="Pfam" id="PF12439">
    <property type="entry name" value="GDE_N"/>
    <property type="match status" value="1"/>
</dbReference>
<dbReference type="Gene3D" id="1.50.10.10">
    <property type="match status" value="1"/>
</dbReference>
<comment type="caution">
    <text evidence="3">The sequence shown here is derived from an EMBL/GenBank/DDBJ whole genome shotgun (WGS) entry which is preliminary data.</text>
</comment>
<dbReference type="InterPro" id="IPR006451">
    <property type="entry name" value="Glycogen_debranch_arc"/>
</dbReference>
<dbReference type="PANTHER" id="PTHR10569:SF2">
    <property type="entry name" value="GLYCOGEN DEBRANCHING ENZYME"/>
    <property type="match status" value="1"/>
</dbReference>
<dbReference type="InterPro" id="IPR024742">
    <property type="entry name" value="Glycogen_debranch_N"/>
</dbReference>
<dbReference type="PANTHER" id="PTHR10569">
    <property type="entry name" value="GLYCOGEN DEBRANCHING ENZYME"/>
    <property type="match status" value="1"/>
</dbReference>
<evidence type="ECO:0000313" key="4">
    <source>
        <dbReference type="Proteomes" id="UP000306888"/>
    </source>
</evidence>
<dbReference type="OrthoDB" id="9761875at2"/>
<dbReference type="AlphaFoldDB" id="A0A4V6RDR2"/>
<dbReference type="Proteomes" id="UP000306888">
    <property type="component" value="Unassembled WGS sequence"/>
</dbReference>
<organism evidence="3 4">
    <name type="scientific">Clostridium sartagoforme</name>
    <dbReference type="NCBI Taxonomy" id="84031"/>
    <lineage>
        <taxon>Bacteria</taxon>
        <taxon>Bacillati</taxon>
        <taxon>Bacillota</taxon>
        <taxon>Clostridia</taxon>
        <taxon>Eubacteriales</taxon>
        <taxon>Clostridiaceae</taxon>
        <taxon>Clostridium</taxon>
    </lineage>
</organism>
<proteinExistence type="predicted"/>
<dbReference type="GO" id="GO:0005980">
    <property type="term" value="P:glycogen catabolic process"/>
    <property type="evidence" value="ECO:0007669"/>
    <property type="project" value="InterPro"/>
</dbReference>
<dbReference type="InterPro" id="IPR032790">
    <property type="entry name" value="GDE_C"/>
</dbReference>
<feature type="domain" description="Glycogen debranching enzyme C-terminal" evidence="1">
    <location>
        <begin position="277"/>
        <end position="641"/>
    </location>
</feature>
<dbReference type="InterPro" id="IPR012341">
    <property type="entry name" value="6hp_glycosidase-like_sf"/>
</dbReference>
<protein>
    <submittedName>
        <fullName evidence="3">Glycogen debranching protein</fullName>
    </submittedName>
</protein>
<dbReference type="SUPFAM" id="SSF48208">
    <property type="entry name" value="Six-hairpin glycosidases"/>
    <property type="match status" value="1"/>
</dbReference>
<accession>A0A4V6RDR2</accession>
<dbReference type="NCBIfam" id="TIGR01561">
    <property type="entry name" value="gde_arch"/>
    <property type="match status" value="1"/>
</dbReference>
<reference evidence="3 4" key="1">
    <citation type="submission" date="2019-04" db="EMBL/GenBank/DDBJ databases">
        <title>Microbes associate with the intestines of laboratory mice.</title>
        <authorList>
            <person name="Navarre W."/>
            <person name="Wong E."/>
            <person name="Huang K."/>
            <person name="Tropini C."/>
            <person name="Ng K."/>
            <person name="Yu B."/>
        </authorList>
    </citation>
    <scope>NUCLEOTIDE SEQUENCE [LARGE SCALE GENOMIC DNA]</scope>
    <source>
        <strain evidence="3 4">NM50_B9-20</strain>
    </source>
</reference>
<keyword evidence="4" id="KW-1185">Reference proteome</keyword>
<evidence type="ECO:0000313" key="3">
    <source>
        <dbReference type="EMBL" id="TGY40330.1"/>
    </source>
</evidence>
<evidence type="ECO:0000259" key="2">
    <source>
        <dbReference type="Pfam" id="PF12439"/>
    </source>
</evidence>
<dbReference type="InterPro" id="IPR008928">
    <property type="entry name" value="6-hairpin_glycosidase_sf"/>
</dbReference>
<dbReference type="EMBL" id="SRYR01000014">
    <property type="protein sequence ID" value="TGY40330.1"/>
    <property type="molecule type" value="Genomic_DNA"/>
</dbReference>
<dbReference type="InterPro" id="IPR010401">
    <property type="entry name" value="AGL/Gdb1"/>
</dbReference>
<sequence length="648" mass="74795">MKFIYGKNDFKDFKSGNSYCYLLTNGLGGYSSTTIINSLTRNDHSLFVASTTAPNIRKTLISKIEEILHIGDKKVYLSSQEYVSYTKNKEGFQNLSSFTQEYLPTWTYFFDGIEVKKTIVMEHGKNTLGIKYEIENRTEYNVSLEVIPVLQFCDRGSILSTPKSYKIIDNLISTDDITMYVHSNYSRKLQRELEFINDYYFDYDACDGRYSVGSGSTLISYFYDCNKGSIESYELIFTLEGFCEDVQTIINNEITRQKALIDKSGFENEIAKTLVRASDQFISHRNSTNSKTIMAGYPWFGDWGRDTMFSLLGCCISTKRYEDAKDIFRTFIKYLDKGLMPNLFPEGENDPLYNTVDASLLFVYALYEYYISSGDLDFIRDEGYSAVLYIIKWYKKGTDFAIYMDEDALIHAGEGYDQVTWMDVRYDNILPTARHGKPVEINAFWYNALKVAEFFGTKFNEDVIEFSTLSEKVKDSFNNKFWNEKENCLKDVVSGNPYDYQIRSNQIWAVMVPFTPLSKEKSKAVVDKVYEVLYTPYGLRTLSKYDKEFVPEYSGSHFKRDMSYHQGTVWPFPLGGYYLSYLKVNDYSKESKDKVLEQLEVFEACLREGCVGQIAEIYDGLNPTKSNGCFAQGWSVGEILRVYEAILS</sequence>
<feature type="domain" description="Glycogen debranching enzyme bacterial and archaeal type N-terminal" evidence="2">
    <location>
        <begin position="21"/>
        <end position="209"/>
    </location>
</feature>
<dbReference type="RefSeq" id="WP_136008092.1">
    <property type="nucleotide sequence ID" value="NZ_SRYR01000014.1"/>
</dbReference>